<keyword evidence="1" id="KW-0472">Membrane</keyword>
<evidence type="ECO:0000256" key="1">
    <source>
        <dbReference type="SAM" id="Phobius"/>
    </source>
</evidence>
<protein>
    <recommendedName>
        <fullName evidence="4">DUF1622 domain-containing protein</fullName>
    </recommendedName>
</protein>
<evidence type="ECO:0000313" key="2">
    <source>
        <dbReference type="EMBL" id="MEN2789301.1"/>
    </source>
</evidence>
<reference evidence="2 3" key="1">
    <citation type="submission" date="2024-05" db="EMBL/GenBank/DDBJ databases">
        <authorList>
            <person name="Liu Q."/>
            <person name="Xin Y.-H."/>
        </authorList>
    </citation>
    <scope>NUCLEOTIDE SEQUENCE [LARGE SCALE GENOMIC DNA]</scope>
    <source>
        <strain evidence="2 3">CGMCC 1.10181</strain>
    </source>
</reference>
<dbReference type="RefSeq" id="WP_343887398.1">
    <property type="nucleotide sequence ID" value="NZ_BAAAEH010000002.1"/>
</dbReference>
<proteinExistence type="predicted"/>
<dbReference type="Proteomes" id="UP001419910">
    <property type="component" value="Unassembled WGS sequence"/>
</dbReference>
<sequence>MTARDVFGAGCRLLGLYLLQLGIFDLCQGVSKIAGLPMLVRYTPAEDMIDAIVLSAIGLFFMLRADMISRFLYERKNSN</sequence>
<gene>
    <name evidence="2" type="ORF">ABC974_06675</name>
</gene>
<keyword evidence="3" id="KW-1185">Reference proteome</keyword>
<organism evidence="2 3">
    <name type="scientific">Sphingomonas oligophenolica</name>
    <dbReference type="NCBI Taxonomy" id="301154"/>
    <lineage>
        <taxon>Bacteria</taxon>
        <taxon>Pseudomonadati</taxon>
        <taxon>Pseudomonadota</taxon>
        <taxon>Alphaproteobacteria</taxon>
        <taxon>Sphingomonadales</taxon>
        <taxon>Sphingomonadaceae</taxon>
        <taxon>Sphingomonas</taxon>
    </lineage>
</organism>
<keyword evidence="1" id="KW-1133">Transmembrane helix</keyword>
<evidence type="ECO:0000313" key="3">
    <source>
        <dbReference type="Proteomes" id="UP001419910"/>
    </source>
</evidence>
<keyword evidence="1" id="KW-0812">Transmembrane</keyword>
<comment type="caution">
    <text evidence="2">The sequence shown here is derived from an EMBL/GenBank/DDBJ whole genome shotgun (WGS) entry which is preliminary data.</text>
</comment>
<evidence type="ECO:0008006" key="4">
    <source>
        <dbReference type="Google" id="ProtNLM"/>
    </source>
</evidence>
<dbReference type="EMBL" id="JBDIME010000004">
    <property type="protein sequence ID" value="MEN2789301.1"/>
    <property type="molecule type" value="Genomic_DNA"/>
</dbReference>
<accession>A0ABU9Y0F8</accession>
<name>A0ABU9Y0F8_9SPHN</name>
<feature type="transmembrane region" description="Helical" evidence="1">
    <location>
        <begin position="53"/>
        <end position="73"/>
    </location>
</feature>